<evidence type="ECO:0000256" key="2">
    <source>
        <dbReference type="ARBA" id="ARBA00009810"/>
    </source>
</evidence>
<evidence type="ECO:0000259" key="12">
    <source>
        <dbReference type="Pfam" id="PF00593"/>
    </source>
</evidence>
<dbReference type="PANTHER" id="PTHR30069">
    <property type="entry name" value="TONB-DEPENDENT OUTER MEMBRANE RECEPTOR"/>
    <property type="match status" value="1"/>
</dbReference>
<dbReference type="Pfam" id="PF07715">
    <property type="entry name" value="Plug"/>
    <property type="match status" value="1"/>
</dbReference>
<evidence type="ECO:0000313" key="14">
    <source>
        <dbReference type="EMBL" id="MCW1932040.1"/>
    </source>
</evidence>
<evidence type="ECO:0000256" key="3">
    <source>
        <dbReference type="ARBA" id="ARBA00022448"/>
    </source>
</evidence>
<feature type="domain" description="TonB-dependent receptor-like beta-barrel" evidence="12">
    <location>
        <begin position="258"/>
        <end position="658"/>
    </location>
</feature>
<name>A0ABT3GX26_9RHOB</name>
<dbReference type="InterPro" id="IPR011276">
    <property type="entry name" value="TonB_haem/Hb_rcpt"/>
</dbReference>
<keyword evidence="15" id="KW-1185">Reference proteome</keyword>
<keyword evidence="6 10" id="KW-0798">TonB box</keyword>
<dbReference type="InterPro" id="IPR037066">
    <property type="entry name" value="Plug_dom_sf"/>
</dbReference>
<dbReference type="SUPFAM" id="SSF56935">
    <property type="entry name" value="Porins"/>
    <property type="match status" value="1"/>
</dbReference>
<evidence type="ECO:0000256" key="10">
    <source>
        <dbReference type="RuleBase" id="RU003357"/>
    </source>
</evidence>
<evidence type="ECO:0000256" key="11">
    <source>
        <dbReference type="SAM" id="SignalP"/>
    </source>
</evidence>
<proteinExistence type="inferred from homology"/>
<keyword evidence="3 9" id="KW-0813">Transport</keyword>
<evidence type="ECO:0000256" key="1">
    <source>
        <dbReference type="ARBA" id="ARBA00004571"/>
    </source>
</evidence>
<keyword evidence="7 9" id="KW-0472">Membrane</keyword>
<dbReference type="InterPro" id="IPR012910">
    <property type="entry name" value="Plug_dom"/>
</dbReference>
<gene>
    <name evidence="14" type="ORF">OKW52_07125</name>
</gene>
<reference evidence="14 15" key="1">
    <citation type="submission" date="2022-10" db="EMBL/GenBank/DDBJ databases">
        <title>Pararhodobacter sp. nov., isolated from marine algae.</title>
        <authorList>
            <person name="Choi B.J."/>
            <person name="Kim J.M."/>
            <person name="Lee J.K."/>
            <person name="Choi D.G."/>
            <person name="Jeon C.O."/>
        </authorList>
    </citation>
    <scope>NUCLEOTIDE SEQUENCE [LARGE SCALE GENOMIC DNA]</scope>
    <source>
        <strain evidence="14 15">ZQ420</strain>
    </source>
</reference>
<protein>
    <submittedName>
        <fullName evidence="14">TonB-dependent receptor</fullName>
    </submittedName>
</protein>
<dbReference type="InterPro" id="IPR000531">
    <property type="entry name" value="Beta-barrel_TonB"/>
</dbReference>
<dbReference type="PROSITE" id="PS52016">
    <property type="entry name" value="TONB_DEPENDENT_REC_3"/>
    <property type="match status" value="1"/>
</dbReference>
<evidence type="ECO:0000256" key="6">
    <source>
        <dbReference type="ARBA" id="ARBA00023077"/>
    </source>
</evidence>
<comment type="caution">
    <text evidence="14">The sequence shown here is derived from an EMBL/GenBank/DDBJ whole genome shotgun (WGS) entry which is preliminary data.</text>
</comment>
<dbReference type="Gene3D" id="2.40.170.20">
    <property type="entry name" value="TonB-dependent receptor, beta-barrel domain"/>
    <property type="match status" value="1"/>
</dbReference>
<keyword evidence="5 9" id="KW-0812">Transmembrane</keyword>
<dbReference type="InterPro" id="IPR039426">
    <property type="entry name" value="TonB-dep_rcpt-like"/>
</dbReference>
<dbReference type="EMBL" id="JAPDFL010000001">
    <property type="protein sequence ID" value="MCW1932040.1"/>
    <property type="molecule type" value="Genomic_DNA"/>
</dbReference>
<feature type="signal peptide" evidence="11">
    <location>
        <begin position="1"/>
        <end position="26"/>
    </location>
</feature>
<keyword evidence="8 9" id="KW-0998">Cell outer membrane</keyword>
<evidence type="ECO:0000256" key="8">
    <source>
        <dbReference type="ARBA" id="ARBA00023237"/>
    </source>
</evidence>
<keyword evidence="14" id="KW-0675">Receptor</keyword>
<feature type="domain" description="TonB-dependent receptor plug" evidence="13">
    <location>
        <begin position="52"/>
        <end position="162"/>
    </location>
</feature>
<dbReference type="PANTHER" id="PTHR30069:SF41">
    <property type="entry name" value="HEME_HEMOPEXIN UTILIZATION PROTEIN C"/>
    <property type="match status" value="1"/>
</dbReference>
<feature type="chain" id="PRO_5045136724" evidence="11">
    <location>
        <begin position="27"/>
        <end position="695"/>
    </location>
</feature>
<evidence type="ECO:0000259" key="13">
    <source>
        <dbReference type="Pfam" id="PF07715"/>
    </source>
</evidence>
<evidence type="ECO:0000313" key="15">
    <source>
        <dbReference type="Proteomes" id="UP001208938"/>
    </source>
</evidence>
<dbReference type="NCBIfam" id="TIGR01785">
    <property type="entry name" value="TonB-hemin"/>
    <property type="match status" value="1"/>
</dbReference>
<evidence type="ECO:0000256" key="5">
    <source>
        <dbReference type="ARBA" id="ARBA00022692"/>
    </source>
</evidence>
<evidence type="ECO:0000256" key="4">
    <source>
        <dbReference type="ARBA" id="ARBA00022452"/>
    </source>
</evidence>
<dbReference type="RefSeq" id="WP_264505111.1">
    <property type="nucleotide sequence ID" value="NZ_JAPDFL010000001.1"/>
</dbReference>
<comment type="subcellular location">
    <subcellularLocation>
        <location evidence="1 9">Cell outer membrane</location>
        <topology evidence="1 9">Multi-pass membrane protein</topology>
    </subcellularLocation>
</comment>
<sequence>MSPTIRRFGAVSTLALATALGTPAAAQTPQDNSVFTMLGRIILGAGRARVAIDTPQAVTALETDDIEREQASTLGDLLRAVPGAEAFGGSAMTGQFLNIRGVGTSTSSDENRIIVTIDGVQKYYEQYRVGSHFGEPELYRRVEVLRGPGSSMLYGAGAIGGVVAFETRDASDFLTDESSTALRLRAGGNSNGEGYLGSAILAHRFNERVEMLAAITTRSEGDADAGDGSLITGSNMQSRSALVSGTIRLSDESEQTLRFSASRWTTSGEQVPYSAYGNFSIFGNVDREVTDDSAQITWENPASDNPWVDARVQLSWTQSRVVQENATNYPGYPFAPPYGLWQDSEYAYEGLALDARNTFTMMGDTWENYLTVGGTIARRDRVAVVGGTGYASQPGGTSDTWGLYLQNEFILNERLTILGALRYDHTRLEATSGADASLLNQPVTHGGSAASLAMHYEINDAWSVFGSLADTTRLPTIDEVFDSADPTATNPLGLRPEHARTIELGFSWQGRDVFMAGDGLDLKLTAFNNQFRDMITRTGGGVPFTNIGRARIRGVELEASYQSERWFGRVAASMIDGVDQTTGRVLASTPSHQILLELGHRLPAQNLEFGWRGTFARGMETASGDAVPGYGVHDLFVTWRPDQGALRGVEVQLAVNNVFDRYYYNALDVGGYGYAFSNPRSGRDVRLTLGRTFNF</sequence>
<evidence type="ECO:0000256" key="9">
    <source>
        <dbReference type="PROSITE-ProRule" id="PRU01360"/>
    </source>
</evidence>
<dbReference type="CDD" id="cd01347">
    <property type="entry name" value="ligand_gated_channel"/>
    <property type="match status" value="1"/>
</dbReference>
<comment type="similarity">
    <text evidence="2 9 10">Belongs to the TonB-dependent receptor family.</text>
</comment>
<dbReference type="Proteomes" id="UP001208938">
    <property type="component" value="Unassembled WGS sequence"/>
</dbReference>
<keyword evidence="11" id="KW-0732">Signal</keyword>
<dbReference type="Gene3D" id="2.170.130.10">
    <property type="entry name" value="TonB-dependent receptor, plug domain"/>
    <property type="match status" value="1"/>
</dbReference>
<evidence type="ECO:0000256" key="7">
    <source>
        <dbReference type="ARBA" id="ARBA00023136"/>
    </source>
</evidence>
<dbReference type="InterPro" id="IPR036942">
    <property type="entry name" value="Beta-barrel_TonB_sf"/>
</dbReference>
<accession>A0ABT3GX26</accession>
<keyword evidence="4 9" id="KW-1134">Transmembrane beta strand</keyword>
<dbReference type="Pfam" id="PF00593">
    <property type="entry name" value="TonB_dep_Rec_b-barrel"/>
    <property type="match status" value="1"/>
</dbReference>
<organism evidence="14 15">
    <name type="scientific">Pararhodobacter zhoushanensis</name>
    <dbReference type="NCBI Taxonomy" id="2479545"/>
    <lineage>
        <taxon>Bacteria</taxon>
        <taxon>Pseudomonadati</taxon>
        <taxon>Pseudomonadota</taxon>
        <taxon>Alphaproteobacteria</taxon>
        <taxon>Rhodobacterales</taxon>
        <taxon>Paracoccaceae</taxon>
        <taxon>Pararhodobacter</taxon>
    </lineage>
</organism>